<sequence>DDELSKDVRVYQLADYFEVNGLKDYALQKFQAKITKLWVSEVFVDCIRDVYRSTSDEKCKMRGAVVYVVHQHVSELWGKAF</sequence>
<dbReference type="OrthoDB" id="6359816at2759"/>
<protein>
    <submittedName>
        <fullName evidence="1">Uncharacterized protein</fullName>
    </submittedName>
</protein>
<feature type="non-terminal residue" evidence="1">
    <location>
        <position position="1"/>
    </location>
</feature>
<evidence type="ECO:0000313" key="2">
    <source>
        <dbReference type="Proteomes" id="UP000054544"/>
    </source>
</evidence>
<evidence type="ECO:0000313" key="1">
    <source>
        <dbReference type="EMBL" id="KJK77738.1"/>
    </source>
</evidence>
<proteinExistence type="predicted"/>
<accession>A0A0D9NVA7</accession>
<name>A0A0D9NVA7_METAN</name>
<dbReference type="EMBL" id="KE384737">
    <property type="protein sequence ID" value="KJK77738.1"/>
    <property type="molecule type" value="Genomic_DNA"/>
</dbReference>
<gene>
    <name evidence="1" type="ORF">H634G_06705</name>
</gene>
<organism evidence="1 2">
    <name type="scientific">Metarhizium anisopliae BRIP 53293</name>
    <dbReference type="NCBI Taxonomy" id="1291518"/>
    <lineage>
        <taxon>Eukaryota</taxon>
        <taxon>Fungi</taxon>
        <taxon>Dikarya</taxon>
        <taxon>Ascomycota</taxon>
        <taxon>Pezizomycotina</taxon>
        <taxon>Sordariomycetes</taxon>
        <taxon>Hypocreomycetidae</taxon>
        <taxon>Hypocreales</taxon>
        <taxon>Clavicipitaceae</taxon>
        <taxon>Metarhizium</taxon>
    </lineage>
</organism>
<dbReference type="AlphaFoldDB" id="A0A0D9NVA7"/>
<reference evidence="2" key="1">
    <citation type="journal article" date="2014" name="BMC Genomics">
        <title>The genome sequence of the biocontrol fungus Metarhizium anisopliae and comparative genomics of Metarhizium species.</title>
        <authorList>
            <person name="Pattemore J.A."/>
            <person name="Hane J.K."/>
            <person name="Williams A.H."/>
            <person name="Wilson B.A."/>
            <person name="Stodart B.J."/>
            <person name="Ash G.J."/>
        </authorList>
    </citation>
    <scope>NUCLEOTIDE SEQUENCE [LARGE SCALE GENOMIC DNA]</scope>
    <source>
        <strain evidence="2">BRIP 53293</strain>
    </source>
</reference>
<dbReference type="Proteomes" id="UP000054544">
    <property type="component" value="Unassembled WGS sequence"/>
</dbReference>
<keyword evidence="2" id="KW-1185">Reference proteome</keyword>